<evidence type="ECO:0000256" key="2">
    <source>
        <dbReference type="SAM" id="Phobius"/>
    </source>
</evidence>
<sequence length="90" mass="9310">MGCALVFLGMALTGKFTRAVSVVMGTGLMLGVLAALGNGIGLLEVLLLGPWLAFAVLLASALIPSRPDKGRAPVDDRSPEGRSSPWNHLP</sequence>
<accession>A0A328YC92</accession>
<dbReference type="Proteomes" id="UP000248856">
    <property type="component" value="Unassembled WGS sequence"/>
</dbReference>
<comment type="caution">
    <text evidence="3">The sequence shown here is derived from an EMBL/GenBank/DDBJ whole genome shotgun (WGS) entry which is preliminary data.</text>
</comment>
<gene>
    <name evidence="3" type="ORF">AX018_11114</name>
</gene>
<proteinExistence type="predicted"/>
<keyword evidence="2" id="KW-0472">Membrane</keyword>
<evidence type="ECO:0000313" key="3">
    <source>
        <dbReference type="EMBL" id="RAR70723.1"/>
    </source>
</evidence>
<protein>
    <submittedName>
        <fullName evidence="3">Uncharacterized protein</fullName>
    </submittedName>
</protein>
<organism evidence="3 4">
    <name type="scientific">Paracidovorax anthurii</name>
    <dbReference type="NCBI Taxonomy" id="78229"/>
    <lineage>
        <taxon>Bacteria</taxon>
        <taxon>Pseudomonadati</taxon>
        <taxon>Pseudomonadota</taxon>
        <taxon>Betaproteobacteria</taxon>
        <taxon>Burkholderiales</taxon>
        <taxon>Comamonadaceae</taxon>
        <taxon>Paracidovorax</taxon>
    </lineage>
</organism>
<name>A0A328YC92_9BURK</name>
<keyword evidence="4" id="KW-1185">Reference proteome</keyword>
<reference evidence="3 4" key="1">
    <citation type="submission" date="2018-06" db="EMBL/GenBank/DDBJ databases">
        <title>Genomic Encyclopedia of Archaeal and Bacterial Type Strains, Phase II (KMG-II): from individual species to whole genera.</title>
        <authorList>
            <person name="Goeker M."/>
        </authorList>
    </citation>
    <scope>NUCLEOTIDE SEQUENCE [LARGE SCALE GENOMIC DNA]</scope>
    <source>
        <strain evidence="3 4">CFPB 3232</strain>
    </source>
</reference>
<feature type="region of interest" description="Disordered" evidence="1">
    <location>
        <begin position="65"/>
        <end position="90"/>
    </location>
</feature>
<keyword evidence="2" id="KW-1133">Transmembrane helix</keyword>
<evidence type="ECO:0000313" key="4">
    <source>
        <dbReference type="Proteomes" id="UP000248856"/>
    </source>
</evidence>
<keyword evidence="2" id="KW-0812">Transmembrane</keyword>
<feature type="compositionally biased region" description="Basic and acidic residues" evidence="1">
    <location>
        <begin position="66"/>
        <end position="80"/>
    </location>
</feature>
<feature type="transmembrane region" description="Helical" evidence="2">
    <location>
        <begin position="43"/>
        <end position="63"/>
    </location>
</feature>
<dbReference type="AlphaFoldDB" id="A0A328YC92"/>
<evidence type="ECO:0000256" key="1">
    <source>
        <dbReference type="SAM" id="MobiDB-lite"/>
    </source>
</evidence>
<dbReference type="EMBL" id="QLTA01000111">
    <property type="protein sequence ID" value="RAR70723.1"/>
    <property type="molecule type" value="Genomic_DNA"/>
</dbReference>